<keyword evidence="2" id="KW-1003">Cell membrane</keyword>
<dbReference type="PANTHER" id="PTHR35457:SF1">
    <property type="entry name" value="HEME A SYNTHASE"/>
    <property type="match status" value="1"/>
</dbReference>
<feature type="transmembrane region" description="Helical" evidence="12">
    <location>
        <begin position="239"/>
        <end position="258"/>
    </location>
</feature>
<feature type="transmembrane region" description="Helical" evidence="12">
    <location>
        <begin position="208"/>
        <end position="227"/>
    </location>
</feature>
<reference evidence="14" key="1">
    <citation type="journal article" date="2019" name="Int. J. Syst. Evol. Microbiol.">
        <title>The Global Catalogue of Microorganisms (GCM) 10K type strain sequencing project: providing services to taxonomists for standard genome sequencing and annotation.</title>
        <authorList>
            <consortium name="The Broad Institute Genomics Platform"/>
            <consortium name="The Broad Institute Genome Sequencing Center for Infectious Disease"/>
            <person name="Wu L."/>
            <person name="Ma J."/>
        </authorList>
    </citation>
    <scope>NUCLEOTIDE SEQUENCE [LARGE SCALE GENOMIC DNA]</scope>
    <source>
        <strain evidence="14">JCM 14046</strain>
    </source>
</reference>
<comment type="caution">
    <text evidence="13">The sequence shown here is derived from an EMBL/GenBank/DDBJ whole genome shotgun (WGS) entry which is preliminary data.</text>
</comment>
<evidence type="ECO:0000256" key="9">
    <source>
        <dbReference type="ARBA" id="ARBA00023136"/>
    </source>
</evidence>
<evidence type="ECO:0000256" key="4">
    <source>
        <dbReference type="ARBA" id="ARBA00022723"/>
    </source>
</evidence>
<evidence type="ECO:0000256" key="10">
    <source>
        <dbReference type="ARBA" id="ARBA00023157"/>
    </source>
</evidence>
<evidence type="ECO:0000256" key="6">
    <source>
        <dbReference type="ARBA" id="ARBA00023002"/>
    </source>
</evidence>
<dbReference type="InterPro" id="IPR003780">
    <property type="entry name" value="COX15/CtaA_fam"/>
</dbReference>
<keyword evidence="7" id="KW-0408">Iron</keyword>
<evidence type="ECO:0000256" key="8">
    <source>
        <dbReference type="ARBA" id="ARBA00023133"/>
    </source>
</evidence>
<dbReference type="Proteomes" id="UP001501612">
    <property type="component" value="Unassembled WGS sequence"/>
</dbReference>
<protein>
    <submittedName>
        <fullName evidence="13">COX15/CtaA family protein</fullName>
    </submittedName>
</protein>
<evidence type="ECO:0000256" key="7">
    <source>
        <dbReference type="ARBA" id="ARBA00023004"/>
    </source>
</evidence>
<keyword evidence="14" id="KW-1185">Reference proteome</keyword>
<keyword evidence="9 12" id="KW-0472">Membrane</keyword>
<feature type="transmembrane region" description="Helical" evidence="12">
    <location>
        <begin position="127"/>
        <end position="147"/>
    </location>
</feature>
<evidence type="ECO:0000313" key="14">
    <source>
        <dbReference type="Proteomes" id="UP001501612"/>
    </source>
</evidence>
<organism evidence="13 14">
    <name type="scientific">Nocardioides lentus</name>
    <dbReference type="NCBI Taxonomy" id="338077"/>
    <lineage>
        <taxon>Bacteria</taxon>
        <taxon>Bacillati</taxon>
        <taxon>Actinomycetota</taxon>
        <taxon>Actinomycetes</taxon>
        <taxon>Propionibacteriales</taxon>
        <taxon>Nocardioidaceae</taxon>
        <taxon>Nocardioides</taxon>
    </lineage>
</organism>
<keyword evidence="5 12" id="KW-1133">Transmembrane helix</keyword>
<comment type="pathway">
    <text evidence="11">Porphyrin-containing compound metabolism.</text>
</comment>
<evidence type="ECO:0000313" key="13">
    <source>
        <dbReference type="EMBL" id="GAA1910073.1"/>
    </source>
</evidence>
<keyword evidence="4" id="KW-0479">Metal-binding</keyword>
<evidence type="ECO:0000256" key="11">
    <source>
        <dbReference type="ARBA" id="ARBA00023444"/>
    </source>
</evidence>
<evidence type="ECO:0000256" key="5">
    <source>
        <dbReference type="ARBA" id="ARBA00022989"/>
    </source>
</evidence>
<keyword evidence="8" id="KW-0350">Heme biosynthesis</keyword>
<feature type="transmembrane region" description="Helical" evidence="12">
    <location>
        <begin position="12"/>
        <end position="36"/>
    </location>
</feature>
<keyword evidence="10" id="KW-1015">Disulfide bond</keyword>
<evidence type="ECO:0000256" key="1">
    <source>
        <dbReference type="ARBA" id="ARBA00004141"/>
    </source>
</evidence>
<feature type="transmembrane region" description="Helical" evidence="12">
    <location>
        <begin position="264"/>
        <end position="287"/>
    </location>
</feature>
<accession>A0ABP5AFU9</accession>
<dbReference type="EMBL" id="BAAAMY010000002">
    <property type="protein sequence ID" value="GAA1910073.1"/>
    <property type="molecule type" value="Genomic_DNA"/>
</dbReference>
<dbReference type="PANTHER" id="PTHR35457">
    <property type="entry name" value="HEME A SYNTHASE"/>
    <property type="match status" value="1"/>
</dbReference>
<dbReference type="InterPro" id="IPR050450">
    <property type="entry name" value="COX15/CtaA_HemeA_synthase"/>
</dbReference>
<sequence>MSSLLRPLDRLVPWLWPLAVADLVANVLIVVTGGAVRLTSSGLGCPTWPRCTEDSYVSHGELGLHGAIEFGNRLLTFALAVVAILALVAAWRSGRRRATRLALVVFLGIPAQAVLGGITVLTQLNPWVVAGHFLVSMALIAVCVLLLDELRGPERGAAPLGVRRLTLVTFALGWLSLYLGTVVTGSGPHAGDLDARRTGLDPQLMSHVHAWSVYVLVAATVVLVVVARRRGAAGVASAATLLLGLELAQGVVGFVQYFTDLPVVLVAIHMLGAALISASLAHVVLAGRPLARAGSARAADLATASR</sequence>
<feature type="transmembrane region" description="Helical" evidence="12">
    <location>
        <begin position="167"/>
        <end position="188"/>
    </location>
</feature>
<dbReference type="RefSeq" id="WP_344004428.1">
    <property type="nucleotide sequence ID" value="NZ_BAAAMY010000002.1"/>
</dbReference>
<gene>
    <name evidence="13" type="ORF">GCM10009737_09360</name>
</gene>
<evidence type="ECO:0000256" key="2">
    <source>
        <dbReference type="ARBA" id="ARBA00022475"/>
    </source>
</evidence>
<feature type="transmembrane region" description="Helical" evidence="12">
    <location>
        <begin position="70"/>
        <end position="89"/>
    </location>
</feature>
<keyword evidence="6" id="KW-0560">Oxidoreductase</keyword>
<comment type="subcellular location">
    <subcellularLocation>
        <location evidence="1">Membrane</location>
        <topology evidence="1">Multi-pass membrane protein</topology>
    </subcellularLocation>
</comment>
<keyword evidence="3 12" id="KW-0812">Transmembrane</keyword>
<name>A0ABP5AFU9_9ACTN</name>
<evidence type="ECO:0000256" key="3">
    <source>
        <dbReference type="ARBA" id="ARBA00022692"/>
    </source>
</evidence>
<proteinExistence type="predicted"/>
<dbReference type="Pfam" id="PF02628">
    <property type="entry name" value="COX15-CtaA"/>
    <property type="match status" value="1"/>
</dbReference>
<evidence type="ECO:0000256" key="12">
    <source>
        <dbReference type="SAM" id="Phobius"/>
    </source>
</evidence>
<feature type="transmembrane region" description="Helical" evidence="12">
    <location>
        <begin position="101"/>
        <end position="121"/>
    </location>
</feature>